<evidence type="ECO:0000256" key="3">
    <source>
        <dbReference type="SAM" id="MobiDB-lite"/>
    </source>
</evidence>
<keyword evidence="7" id="KW-1185">Reference proteome</keyword>
<feature type="compositionally biased region" description="Basic and acidic residues" evidence="3">
    <location>
        <begin position="45"/>
        <end position="56"/>
    </location>
</feature>
<keyword evidence="2" id="KW-0520">NAD</keyword>
<evidence type="ECO:0000259" key="5">
    <source>
        <dbReference type="Pfam" id="PF14833"/>
    </source>
</evidence>
<dbReference type="Pfam" id="PF03446">
    <property type="entry name" value="NAD_binding_2"/>
    <property type="match status" value="1"/>
</dbReference>
<evidence type="ECO:0000313" key="6">
    <source>
        <dbReference type="EMBL" id="MBK1656997.1"/>
    </source>
</evidence>
<accession>A0ABS1CRC7</accession>
<evidence type="ECO:0000256" key="2">
    <source>
        <dbReference type="ARBA" id="ARBA00023027"/>
    </source>
</evidence>
<sequence>MAIRRGADHLLRRDHAAGARPVLHQHGLAELLGQGLLHRARDDVGGAARGEADQHADGAAGEAARPLRQGRRRKAGQPNRQDPSPAGPARLACGHPRFPSLCRPVSAGRAADDRQRRAAMATRGCPRMGNHPMTDSIGFIGLGSMGGPIVARLAAWARGAGRRILVHDVRADAMAQAAAAGAEPVASGPRELGARCPLVLACLPAPAISEAVALGEDGVAAAPGAALRSYVELSTIGGEAMRRIAAGLASRGVDLVDSPISGGAIGAQTGVLAVMAAGPPQAVAMARPVLEVVGNRVFVLGEAPGLGQAMKLANNLLSLAGMVLTAEALSLGAKAGLDPALMCEVINAGTGRNSSTDSKYPRAVLTGRFDVGSTNRIAHKDMALAMAEFAAQGVPAPLTGLAREIWAMTEAAQGPQSDMTTVARLYEGWTGVPLRARGAG</sequence>
<dbReference type="PANTHER" id="PTHR22981">
    <property type="entry name" value="3-HYDROXYISOBUTYRATE DEHYDROGENASE-RELATED"/>
    <property type="match status" value="1"/>
</dbReference>
<dbReference type="Gene3D" id="3.40.50.720">
    <property type="entry name" value="NAD(P)-binding Rossmann-like Domain"/>
    <property type="match status" value="1"/>
</dbReference>
<dbReference type="Proteomes" id="UP000697995">
    <property type="component" value="Unassembled WGS sequence"/>
</dbReference>
<evidence type="ECO:0000256" key="1">
    <source>
        <dbReference type="ARBA" id="ARBA00023002"/>
    </source>
</evidence>
<comment type="caution">
    <text evidence="6">The sequence shown here is derived from an EMBL/GenBank/DDBJ whole genome shotgun (WGS) entry which is preliminary data.</text>
</comment>
<dbReference type="Pfam" id="PF14833">
    <property type="entry name" value="NAD_binding_11"/>
    <property type="match status" value="1"/>
</dbReference>
<evidence type="ECO:0008006" key="8">
    <source>
        <dbReference type="Google" id="ProtNLM"/>
    </source>
</evidence>
<evidence type="ECO:0000259" key="4">
    <source>
        <dbReference type="Pfam" id="PF03446"/>
    </source>
</evidence>
<dbReference type="InterPro" id="IPR029154">
    <property type="entry name" value="HIBADH-like_NADP-bd"/>
</dbReference>
<dbReference type="SUPFAM" id="SSF51735">
    <property type="entry name" value="NAD(P)-binding Rossmann-fold domains"/>
    <property type="match status" value="1"/>
</dbReference>
<feature type="domain" description="6-phosphogluconate dehydrogenase NADP-binding" evidence="4">
    <location>
        <begin position="136"/>
        <end position="301"/>
    </location>
</feature>
<dbReference type="InterPro" id="IPR036291">
    <property type="entry name" value="NAD(P)-bd_dom_sf"/>
</dbReference>
<name>A0ABS1CRC7_9PROT</name>
<dbReference type="InterPro" id="IPR008927">
    <property type="entry name" value="6-PGluconate_DH-like_C_sf"/>
</dbReference>
<dbReference type="InterPro" id="IPR006115">
    <property type="entry name" value="6PGDH_NADP-bd"/>
</dbReference>
<keyword evidence="1" id="KW-0560">Oxidoreductase</keyword>
<dbReference type="SUPFAM" id="SSF48179">
    <property type="entry name" value="6-phosphogluconate dehydrogenase C-terminal domain-like"/>
    <property type="match status" value="1"/>
</dbReference>
<dbReference type="Gene3D" id="1.10.1040.10">
    <property type="entry name" value="N-(1-d-carboxylethyl)-l-norvaline Dehydrogenase, domain 2"/>
    <property type="match status" value="1"/>
</dbReference>
<reference evidence="6 7" key="1">
    <citation type="journal article" date="2020" name="Microorganisms">
        <title>Osmotic Adaptation and Compatible Solute Biosynthesis of Phototrophic Bacteria as Revealed from Genome Analyses.</title>
        <authorList>
            <person name="Imhoff J.F."/>
            <person name="Rahn T."/>
            <person name="Kunzel S."/>
            <person name="Keller A."/>
            <person name="Neulinger S.C."/>
        </authorList>
    </citation>
    <scope>NUCLEOTIDE SEQUENCE [LARGE SCALE GENOMIC DNA]</scope>
    <source>
        <strain evidence="6 7">DSM 15382</strain>
    </source>
</reference>
<dbReference type="InterPro" id="IPR013328">
    <property type="entry name" value="6PGD_dom2"/>
</dbReference>
<protein>
    <recommendedName>
        <fullName evidence="8">NAD(P)-dependent oxidoreductase</fullName>
    </recommendedName>
</protein>
<proteinExistence type="predicted"/>
<organism evidence="6 7">
    <name type="scientific">Paracraurococcus ruber</name>
    <dbReference type="NCBI Taxonomy" id="77675"/>
    <lineage>
        <taxon>Bacteria</taxon>
        <taxon>Pseudomonadati</taxon>
        <taxon>Pseudomonadota</taxon>
        <taxon>Alphaproteobacteria</taxon>
        <taxon>Acetobacterales</taxon>
        <taxon>Roseomonadaceae</taxon>
        <taxon>Paracraurococcus</taxon>
    </lineage>
</organism>
<dbReference type="EMBL" id="NRSG01000007">
    <property type="protein sequence ID" value="MBK1656997.1"/>
    <property type="molecule type" value="Genomic_DNA"/>
</dbReference>
<dbReference type="PANTHER" id="PTHR22981:SF7">
    <property type="entry name" value="3-HYDROXYISOBUTYRATE DEHYDROGENASE, MITOCHONDRIAL"/>
    <property type="match status" value="1"/>
</dbReference>
<gene>
    <name evidence="6" type="ORF">CKO45_01990</name>
</gene>
<feature type="region of interest" description="Disordered" evidence="3">
    <location>
        <begin position="45"/>
        <end position="95"/>
    </location>
</feature>
<evidence type="ECO:0000313" key="7">
    <source>
        <dbReference type="Proteomes" id="UP000697995"/>
    </source>
</evidence>
<feature type="domain" description="3-hydroxyisobutyrate dehydrogenase-like NAD-binding" evidence="5">
    <location>
        <begin position="305"/>
        <end position="426"/>
    </location>
</feature>